<dbReference type="KEGG" id="ngr:NAEGRDRAFT_75221"/>
<gene>
    <name evidence="1" type="ORF">NAEGRDRAFT_75221</name>
</gene>
<keyword evidence="2" id="KW-1185">Reference proteome</keyword>
<dbReference type="Gene3D" id="2.130.10.30">
    <property type="entry name" value="Regulator of chromosome condensation 1/beta-lactamase-inhibitor protein II"/>
    <property type="match status" value="1"/>
</dbReference>
<sequence>MNNTIPLLTLGIQPTSGIHVPMPKWEPYFLHPIPNSNYSTEVRKISCGGNFFVVRLWPKLNFHESHVEKLYIKFATAKSNQCNYFKPIKNSSTESECHSTFWLDYKSTIDELKLGNCYQVEDVYCNQVGVLLQMKNNLVIRFDTSSERVFHLKKFVENQIGIREIICGPLSFHFLIRGTDDVIYYFSTDSTIYSEELKLNLDFKDKKYVTSALSGRSSFVVYEEQDGSHQILCHGDDQFLSQSGQPSEVFSQLKTPFQGKRIDQIKCGYFHTSVLLESGEVYMCGYNGYFQCGVVGSDQYFIKIDFPLLPYDSQNSKIFQPTRITCSSIATVFINKDAFVIVGDPVSSFAVKTPFTDSSKPNTIYCIYHKFGPEELLPTLETNSIECGGWHFVLYKKKILESKCLKYFYENLKKNNGNREFFSFSDIKII</sequence>
<reference evidence="1 2" key="1">
    <citation type="journal article" date="2010" name="Cell">
        <title>The genome of Naegleria gruberi illuminates early eukaryotic versatility.</title>
        <authorList>
            <person name="Fritz-Laylin L.K."/>
            <person name="Prochnik S.E."/>
            <person name="Ginger M.L."/>
            <person name="Dacks J.B."/>
            <person name="Carpenter M.L."/>
            <person name="Field M.C."/>
            <person name="Kuo A."/>
            <person name="Paredez A."/>
            <person name="Chapman J."/>
            <person name="Pham J."/>
            <person name="Shu S."/>
            <person name="Neupane R."/>
            <person name="Cipriano M."/>
            <person name="Mancuso J."/>
            <person name="Tu H."/>
            <person name="Salamov A."/>
            <person name="Lindquist E."/>
            <person name="Shapiro H."/>
            <person name="Lucas S."/>
            <person name="Grigoriev I.V."/>
            <person name="Cande W.Z."/>
            <person name="Fulton C."/>
            <person name="Rokhsar D.S."/>
            <person name="Dawson S.C."/>
        </authorList>
    </citation>
    <scope>NUCLEOTIDE SEQUENCE [LARGE SCALE GENOMIC DNA]</scope>
    <source>
        <strain evidence="1 2">NEG-M</strain>
    </source>
</reference>
<evidence type="ECO:0000313" key="1">
    <source>
        <dbReference type="EMBL" id="EFC37092.1"/>
    </source>
</evidence>
<dbReference type="RefSeq" id="XP_002669836.1">
    <property type="nucleotide sequence ID" value="XM_002669790.1"/>
</dbReference>
<proteinExistence type="predicted"/>
<dbReference type="SUPFAM" id="SSF50985">
    <property type="entry name" value="RCC1/BLIP-II"/>
    <property type="match status" value="1"/>
</dbReference>
<evidence type="ECO:0000313" key="2">
    <source>
        <dbReference type="Proteomes" id="UP000006671"/>
    </source>
</evidence>
<dbReference type="GeneID" id="8856667"/>
<dbReference type="InParanoid" id="D2W1H6"/>
<name>D2W1H6_NAEGR</name>
<accession>D2W1H6</accession>
<dbReference type="AlphaFoldDB" id="D2W1H6"/>
<protein>
    <submittedName>
        <fullName evidence="1">Predicted protein</fullName>
    </submittedName>
</protein>
<dbReference type="InterPro" id="IPR009091">
    <property type="entry name" value="RCC1/BLIP-II"/>
</dbReference>
<dbReference type="EMBL" id="GG738922">
    <property type="protein sequence ID" value="EFC37092.1"/>
    <property type="molecule type" value="Genomic_DNA"/>
</dbReference>
<dbReference type="VEuPathDB" id="AmoebaDB:NAEGRDRAFT_75221"/>
<organism evidence="2">
    <name type="scientific">Naegleria gruberi</name>
    <name type="common">Amoeba</name>
    <dbReference type="NCBI Taxonomy" id="5762"/>
    <lineage>
        <taxon>Eukaryota</taxon>
        <taxon>Discoba</taxon>
        <taxon>Heterolobosea</taxon>
        <taxon>Tetramitia</taxon>
        <taxon>Eutetramitia</taxon>
        <taxon>Vahlkampfiidae</taxon>
        <taxon>Naegleria</taxon>
    </lineage>
</organism>
<dbReference type="OrthoDB" id="5370059at2759"/>
<dbReference type="Pfam" id="PF13540">
    <property type="entry name" value="RCC1_2"/>
    <property type="match status" value="1"/>
</dbReference>
<dbReference type="Proteomes" id="UP000006671">
    <property type="component" value="Unassembled WGS sequence"/>
</dbReference>